<gene>
    <name evidence="2" type="ORF">KGM_210827</name>
</gene>
<dbReference type="SUPFAM" id="SSF51735">
    <property type="entry name" value="NAD(P)-binding Rossmann-fold domains"/>
    <property type="match status" value="1"/>
</dbReference>
<dbReference type="InterPro" id="IPR002204">
    <property type="entry name" value="3-OH-isobutyrate_DH-rel_CS"/>
</dbReference>
<comment type="caution">
    <text evidence="2">The sequence shown here is derived from an EMBL/GenBank/DDBJ whole genome shotgun (WGS) entry which is preliminary data.</text>
</comment>
<dbReference type="InParanoid" id="A0A212EQ87"/>
<evidence type="ECO:0000313" key="2">
    <source>
        <dbReference type="EMBL" id="OWR43648.1"/>
    </source>
</evidence>
<dbReference type="AlphaFoldDB" id="A0A212EQ87"/>
<dbReference type="Gene3D" id="3.40.50.720">
    <property type="entry name" value="NAD(P)-binding Rossmann-like Domain"/>
    <property type="match status" value="1"/>
</dbReference>
<evidence type="ECO:0000313" key="3">
    <source>
        <dbReference type="Proteomes" id="UP000007151"/>
    </source>
</evidence>
<sequence length="59" mass="6366">MAARPISRFLAIPRRNYSSRADKNIAFLGLGNMGGFMAANLVKKNFNNIGSHLKVMGAG</sequence>
<dbReference type="InterPro" id="IPR006115">
    <property type="entry name" value="6PGDH_NADP-bd"/>
</dbReference>
<dbReference type="GO" id="GO:0016491">
    <property type="term" value="F:oxidoreductase activity"/>
    <property type="evidence" value="ECO:0007669"/>
    <property type="project" value="InterPro"/>
</dbReference>
<dbReference type="Pfam" id="PF03446">
    <property type="entry name" value="NAD_binding_2"/>
    <property type="match status" value="1"/>
</dbReference>
<dbReference type="GO" id="GO:0050661">
    <property type="term" value="F:NADP binding"/>
    <property type="evidence" value="ECO:0007669"/>
    <property type="project" value="InterPro"/>
</dbReference>
<protein>
    <submittedName>
        <fullName evidence="2">3-hydroxyisobutyrate dehydrogenase</fullName>
    </submittedName>
</protein>
<accession>A0A212EQ87</accession>
<feature type="domain" description="6-phosphogluconate dehydrogenase NADP-binding" evidence="1">
    <location>
        <begin position="24"/>
        <end position="47"/>
    </location>
</feature>
<dbReference type="Proteomes" id="UP000007151">
    <property type="component" value="Unassembled WGS sequence"/>
</dbReference>
<reference evidence="2 3" key="1">
    <citation type="journal article" date="2011" name="Cell">
        <title>The monarch butterfly genome yields insights into long-distance migration.</title>
        <authorList>
            <person name="Zhan S."/>
            <person name="Merlin C."/>
            <person name="Boore J.L."/>
            <person name="Reppert S.M."/>
        </authorList>
    </citation>
    <scope>NUCLEOTIDE SEQUENCE [LARGE SCALE GENOMIC DNA]</scope>
    <source>
        <strain evidence="2">F-2</strain>
    </source>
</reference>
<organism evidence="2 3">
    <name type="scientific">Danaus plexippus plexippus</name>
    <dbReference type="NCBI Taxonomy" id="278856"/>
    <lineage>
        <taxon>Eukaryota</taxon>
        <taxon>Metazoa</taxon>
        <taxon>Ecdysozoa</taxon>
        <taxon>Arthropoda</taxon>
        <taxon>Hexapoda</taxon>
        <taxon>Insecta</taxon>
        <taxon>Pterygota</taxon>
        <taxon>Neoptera</taxon>
        <taxon>Endopterygota</taxon>
        <taxon>Lepidoptera</taxon>
        <taxon>Glossata</taxon>
        <taxon>Ditrysia</taxon>
        <taxon>Papilionoidea</taxon>
        <taxon>Nymphalidae</taxon>
        <taxon>Danainae</taxon>
        <taxon>Danaini</taxon>
        <taxon>Danaina</taxon>
        <taxon>Danaus</taxon>
        <taxon>Danaus</taxon>
    </lineage>
</organism>
<name>A0A212EQ87_DANPL</name>
<dbReference type="InterPro" id="IPR036291">
    <property type="entry name" value="NAD(P)-bd_dom_sf"/>
</dbReference>
<keyword evidence="3" id="KW-1185">Reference proteome</keyword>
<evidence type="ECO:0000259" key="1">
    <source>
        <dbReference type="Pfam" id="PF03446"/>
    </source>
</evidence>
<dbReference type="EMBL" id="AGBW02013289">
    <property type="protein sequence ID" value="OWR43648.1"/>
    <property type="molecule type" value="Genomic_DNA"/>
</dbReference>
<proteinExistence type="predicted"/>
<dbReference type="PROSITE" id="PS00895">
    <property type="entry name" value="3_HYDROXYISOBUT_DH"/>
    <property type="match status" value="1"/>
</dbReference>
<dbReference type="KEGG" id="dpl:KGM_210827"/>